<dbReference type="Gene3D" id="3.30.565.10">
    <property type="entry name" value="Histidine kinase-like ATPase, C-terminal domain"/>
    <property type="match status" value="1"/>
</dbReference>
<evidence type="ECO:0000256" key="2">
    <source>
        <dbReference type="ARBA" id="ARBA00012438"/>
    </source>
</evidence>
<reference evidence="8" key="1">
    <citation type="journal article" date="2013" name="Lancet">
        <title>First case of E anophelis outbreak in an intensive-care unit.</title>
        <authorList>
            <person name="Teo J."/>
            <person name="Tan S.Y."/>
            <person name="Tay M."/>
            <person name="Ding Y."/>
            <person name="Kjelleberg S."/>
            <person name="Givskov M."/>
            <person name="Lin R.T."/>
            <person name="Yang L."/>
        </authorList>
    </citation>
    <scope>NUCLEOTIDE SEQUENCE [LARGE SCALE GENOMIC DNA]</scope>
    <source>
        <strain evidence="8">NUHP1</strain>
    </source>
</reference>
<keyword evidence="6" id="KW-0472">Membrane</keyword>
<keyword evidence="6" id="KW-1133">Transmembrane helix</keyword>
<keyword evidence="5" id="KW-0418">Kinase</keyword>
<dbReference type="PANTHER" id="PTHR43047:SF66">
    <property type="entry name" value="HISKA"/>
    <property type="match status" value="1"/>
</dbReference>
<evidence type="ECO:0000256" key="4">
    <source>
        <dbReference type="ARBA" id="ARBA00022679"/>
    </source>
</evidence>
<dbReference type="PRINTS" id="PR00344">
    <property type="entry name" value="BCTRLSENSOR"/>
</dbReference>
<feature type="transmembrane region" description="Helical" evidence="6">
    <location>
        <begin position="315"/>
        <end position="334"/>
    </location>
</feature>
<dbReference type="Proteomes" id="UP000028933">
    <property type="component" value="Chromosome"/>
</dbReference>
<dbReference type="InterPro" id="IPR036097">
    <property type="entry name" value="HisK_dim/P_sf"/>
</dbReference>
<dbReference type="CDD" id="cd00082">
    <property type="entry name" value="HisKA"/>
    <property type="match status" value="1"/>
</dbReference>
<gene>
    <name evidence="8" type="ORF">BD94_3230</name>
</gene>
<feature type="domain" description="Histidine kinase" evidence="7">
    <location>
        <begin position="365"/>
        <end position="586"/>
    </location>
</feature>
<dbReference type="AlphaFoldDB" id="A0A077EN65"/>
<evidence type="ECO:0000259" key="7">
    <source>
        <dbReference type="PROSITE" id="PS50109"/>
    </source>
</evidence>
<dbReference type="HOGENOM" id="CLU_472284_0_0_10"/>
<sequence>MKYKFLNFKLRKIVHYSLILCILLVQVIIAVFFYNEFTNEKKLKFIESQLKDSKALGGLTENSRKNFTEAQNYLQKYMVSQDDKDLKLYFESLKKLKGNFDKIGEYESLSPGLKNSIAQQKKDTPKLLDLKVLMDSVYQSSIQHSSKTGDKYYEPEKYKSNFDNLDIQTQTHTTTTTTTSDTIKKKGFFGRLKDAITGKVDVQKEKEKESTIVTVTSNNKDKSKHKTIDISNIKTEMNNAIKSINKHYSDQIKKVQLSAAKSQRDNLRFYSNFNKLLVYSNELIDVYENAIKGFKSELEKEYNEQSSKNNRTRTYLVLGLMVLMFIVSILIMYFTRIAFIYEMKLNEANELNKKNLGFKNRILGMLSHELRSPLKIINIFIDKITRTTKDETIKGYLNSIKFTNSSLLIQSNQILEYTKNQDAGQKLVNTAFNLKDEINAIATAIAPYIETRNNKFIVNDQIPADIVVYSDNIKINQLLMNILGNANKFTENGQIKLDLTTEMVGKDKIALTTVISDTGSGISETDLKKIFEPYYQGMLSDEIDNLGAGLGLNLCKEIVELFNGNISVASELRKGTQVTFRINLNIDSNRTTNGE</sequence>
<dbReference type="InterPro" id="IPR005467">
    <property type="entry name" value="His_kinase_dom"/>
</dbReference>
<evidence type="ECO:0000256" key="1">
    <source>
        <dbReference type="ARBA" id="ARBA00000085"/>
    </source>
</evidence>
<proteinExistence type="predicted"/>
<dbReference type="GO" id="GO:0000155">
    <property type="term" value="F:phosphorelay sensor kinase activity"/>
    <property type="evidence" value="ECO:0007669"/>
    <property type="project" value="InterPro"/>
</dbReference>
<reference evidence="8" key="2">
    <citation type="journal article" date="2015" name="Genome Biol. Evol.">
        <title>Complete Genome Sequence and Transcriptomic Analysis of the Novel Pathogen Elizabethkingia anophelis in Response to Oxidative Stress.</title>
        <authorList>
            <person name="Li Y."/>
            <person name="Liu Y."/>
            <person name="Chew S.C."/>
            <person name="Tay M."/>
            <person name="Salido M.M."/>
            <person name="Teo J."/>
            <person name="Lauro F.M."/>
            <person name="Givskov M."/>
            <person name="Yang L."/>
        </authorList>
    </citation>
    <scope>NUCLEOTIDE SEQUENCE</scope>
    <source>
        <strain evidence="8">NUHP1</strain>
    </source>
</reference>
<evidence type="ECO:0000256" key="5">
    <source>
        <dbReference type="ARBA" id="ARBA00022777"/>
    </source>
</evidence>
<dbReference type="InterPro" id="IPR004358">
    <property type="entry name" value="Sig_transdc_His_kin-like_C"/>
</dbReference>
<dbReference type="GO" id="GO:0005886">
    <property type="term" value="C:plasma membrane"/>
    <property type="evidence" value="ECO:0007669"/>
    <property type="project" value="TreeGrafter"/>
</dbReference>
<evidence type="ECO:0000256" key="3">
    <source>
        <dbReference type="ARBA" id="ARBA00022553"/>
    </source>
</evidence>
<dbReference type="PROSITE" id="PS50109">
    <property type="entry name" value="HIS_KIN"/>
    <property type="match status" value="1"/>
</dbReference>
<keyword evidence="6" id="KW-0812">Transmembrane</keyword>
<organism evidence="8 9">
    <name type="scientific">Elizabethkingia anophelis NUHP1</name>
    <dbReference type="NCBI Taxonomy" id="1338011"/>
    <lineage>
        <taxon>Bacteria</taxon>
        <taxon>Pseudomonadati</taxon>
        <taxon>Bacteroidota</taxon>
        <taxon>Flavobacteriia</taxon>
        <taxon>Flavobacteriales</taxon>
        <taxon>Weeksellaceae</taxon>
        <taxon>Elizabethkingia</taxon>
    </lineage>
</organism>
<name>A0A077EN65_9FLAO</name>
<dbReference type="InterPro" id="IPR003594">
    <property type="entry name" value="HATPase_dom"/>
</dbReference>
<dbReference type="EMBL" id="CP007547">
    <property type="protein sequence ID" value="AIL47005.1"/>
    <property type="molecule type" value="Genomic_DNA"/>
</dbReference>
<dbReference type="InterPro" id="IPR036890">
    <property type="entry name" value="HATPase_C_sf"/>
</dbReference>
<dbReference type="GO" id="GO:0009927">
    <property type="term" value="F:histidine phosphotransfer kinase activity"/>
    <property type="evidence" value="ECO:0007669"/>
    <property type="project" value="TreeGrafter"/>
</dbReference>
<dbReference type="SUPFAM" id="SSF55874">
    <property type="entry name" value="ATPase domain of HSP90 chaperone/DNA topoisomerase II/histidine kinase"/>
    <property type="match status" value="1"/>
</dbReference>
<dbReference type="Pfam" id="PF02518">
    <property type="entry name" value="HATPase_c"/>
    <property type="match status" value="1"/>
</dbReference>
<keyword evidence="3" id="KW-0597">Phosphoprotein</keyword>
<keyword evidence="4" id="KW-0808">Transferase</keyword>
<comment type="catalytic activity">
    <reaction evidence="1">
        <text>ATP + protein L-histidine = ADP + protein N-phospho-L-histidine.</text>
        <dbReference type="EC" id="2.7.13.3"/>
    </reaction>
</comment>
<dbReference type="SUPFAM" id="SSF47384">
    <property type="entry name" value="Homodimeric domain of signal transducing histidine kinase"/>
    <property type="match status" value="1"/>
</dbReference>
<accession>A0A077EN65</accession>
<dbReference type="SMART" id="SM00387">
    <property type="entry name" value="HATPase_c"/>
    <property type="match status" value="1"/>
</dbReference>
<dbReference type="eggNOG" id="COG2205">
    <property type="taxonomic scope" value="Bacteria"/>
</dbReference>
<feature type="transmembrane region" description="Helical" evidence="6">
    <location>
        <begin position="13"/>
        <end position="34"/>
    </location>
</feature>
<evidence type="ECO:0000313" key="9">
    <source>
        <dbReference type="Proteomes" id="UP000028933"/>
    </source>
</evidence>
<dbReference type="Gene3D" id="1.10.287.130">
    <property type="match status" value="1"/>
</dbReference>
<evidence type="ECO:0000256" key="6">
    <source>
        <dbReference type="SAM" id="Phobius"/>
    </source>
</evidence>
<dbReference type="EC" id="2.7.13.3" evidence="2"/>
<protein>
    <recommendedName>
        <fullName evidence="2">histidine kinase</fullName>
        <ecNumber evidence="2">2.7.13.3</ecNumber>
    </recommendedName>
</protein>
<dbReference type="KEGG" id="eao:BD94_3230"/>
<dbReference type="PANTHER" id="PTHR43047">
    <property type="entry name" value="TWO-COMPONENT HISTIDINE PROTEIN KINASE"/>
    <property type="match status" value="1"/>
</dbReference>
<dbReference type="InterPro" id="IPR003661">
    <property type="entry name" value="HisK_dim/P_dom"/>
</dbReference>
<dbReference type="STRING" id="1338011.BD94_3230"/>
<evidence type="ECO:0000313" key="8">
    <source>
        <dbReference type="EMBL" id="AIL47005.1"/>
    </source>
</evidence>